<dbReference type="Pfam" id="PF13561">
    <property type="entry name" value="adh_short_C2"/>
    <property type="match status" value="1"/>
</dbReference>
<feature type="binding site" evidence="4">
    <location>
        <position position="89"/>
    </location>
    <ligand>
        <name>NADP(+)</name>
        <dbReference type="ChEBI" id="CHEBI:58349"/>
    </ligand>
</feature>
<dbReference type="Proteomes" id="UP000587760">
    <property type="component" value="Unassembled WGS sequence"/>
</dbReference>
<comment type="subunit">
    <text evidence="5">Homotetramer.</text>
</comment>
<evidence type="ECO:0000256" key="3">
    <source>
        <dbReference type="PIRSR" id="PIRSR611284-1"/>
    </source>
</evidence>
<protein>
    <recommendedName>
        <fullName evidence="5">3-oxoacyl-[acyl-carrier-protein] reductase</fullName>
        <ecNumber evidence="5">1.1.1.100</ecNumber>
    </recommendedName>
</protein>
<dbReference type="Gene3D" id="3.40.50.720">
    <property type="entry name" value="NAD(P)-binding Rossmann-like Domain"/>
    <property type="match status" value="1"/>
</dbReference>
<dbReference type="InterPro" id="IPR011284">
    <property type="entry name" value="3oxo_ACP_reduc"/>
</dbReference>
<dbReference type="PANTHER" id="PTHR42879">
    <property type="entry name" value="3-OXOACYL-(ACYL-CARRIER-PROTEIN) REDUCTASE"/>
    <property type="match status" value="1"/>
</dbReference>
<dbReference type="NCBIfam" id="NF005559">
    <property type="entry name" value="PRK07231.1"/>
    <property type="match status" value="1"/>
</dbReference>
<feature type="binding site" evidence="4">
    <location>
        <position position="188"/>
    </location>
    <ligand>
        <name>NADP(+)</name>
        <dbReference type="ChEBI" id="CHEBI:58349"/>
    </ligand>
</feature>
<gene>
    <name evidence="6" type="ORF">HNR50_001199</name>
</gene>
<evidence type="ECO:0000256" key="1">
    <source>
        <dbReference type="ARBA" id="ARBA00006484"/>
    </source>
</evidence>
<comment type="function">
    <text evidence="5">Catalyzes the NADPH-dependent reduction of beta-ketoacyl-ACP substrates to beta-hydroxyacyl-ACP products, the first reductive step in the elongation cycle of fatty acid biosynthesis.</text>
</comment>
<comment type="catalytic activity">
    <reaction evidence="5">
        <text>a (3R)-hydroxyacyl-[ACP] + NADP(+) = a 3-oxoacyl-[ACP] + NADPH + H(+)</text>
        <dbReference type="Rhea" id="RHEA:17397"/>
        <dbReference type="Rhea" id="RHEA-COMP:9916"/>
        <dbReference type="Rhea" id="RHEA-COMP:9945"/>
        <dbReference type="ChEBI" id="CHEBI:15378"/>
        <dbReference type="ChEBI" id="CHEBI:57783"/>
        <dbReference type="ChEBI" id="CHEBI:58349"/>
        <dbReference type="ChEBI" id="CHEBI:78776"/>
        <dbReference type="ChEBI" id="CHEBI:78827"/>
        <dbReference type="EC" id="1.1.1.100"/>
    </reaction>
</comment>
<feature type="binding site" evidence="4">
    <location>
        <begin position="62"/>
        <end position="63"/>
    </location>
    <ligand>
        <name>NADP(+)</name>
        <dbReference type="ChEBI" id="CHEBI:58349"/>
    </ligand>
</feature>
<dbReference type="PANTHER" id="PTHR42879:SF2">
    <property type="entry name" value="3-OXOACYL-[ACYL-CARRIER-PROTEIN] REDUCTASE FABG"/>
    <property type="match status" value="1"/>
</dbReference>
<keyword evidence="5" id="KW-0276">Fatty acid metabolism</keyword>
<reference evidence="6 7" key="1">
    <citation type="submission" date="2020-08" db="EMBL/GenBank/DDBJ databases">
        <title>Genomic Encyclopedia of Type Strains, Phase IV (KMG-IV): sequencing the most valuable type-strain genomes for metagenomic binning, comparative biology and taxonomic classification.</title>
        <authorList>
            <person name="Goeker M."/>
        </authorList>
    </citation>
    <scope>NUCLEOTIDE SEQUENCE [LARGE SCALE GENOMIC DNA]</scope>
    <source>
        <strain evidence="6 7">DSM 2461</strain>
    </source>
</reference>
<evidence type="ECO:0000313" key="7">
    <source>
        <dbReference type="Proteomes" id="UP000587760"/>
    </source>
</evidence>
<dbReference type="UniPathway" id="UPA00094"/>
<keyword evidence="7" id="KW-1185">Reference proteome</keyword>
<dbReference type="EC" id="1.1.1.100" evidence="5"/>
<comment type="caution">
    <text evidence="6">The sequence shown here is derived from an EMBL/GenBank/DDBJ whole genome shotgun (WGS) entry which is preliminary data.</text>
</comment>
<keyword evidence="5" id="KW-0275">Fatty acid biosynthesis</keyword>
<organism evidence="6 7">
    <name type="scientific">Spirochaeta isovalerica</name>
    <dbReference type="NCBI Taxonomy" id="150"/>
    <lineage>
        <taxon>Bacteria</taxon>
        <taxon>Pseudomonadati</taxon>
        <taxon>Spirochaetota</taxon>
        <taxon>Spirochaetia</taxon>
        <taxon>Spirochaetales</taxon>
        <taxon>Spirochaetaceae</taxon>
        <taxon>Spirochaeta</taxon>
    </lineage>
</organism>
<evidence type="ECO:0000256" key="2">
    <source>
        <dbReference type="ARBA" id="ARBA00023002"/>
    </source>
</evidence>
<dbReference type="RefSeq" id="WP_246433897.1">
    <property type="nucleotide sequence ID" value="NZ_JACHGJ010000002.1"/>
</dbReference>
<sequence>MLEGKKALITGGTQGIGMEIVKKYLENGADVYIISLDEGQDLDSLKALAVEKGRTLELFLGNVADEAQMNDLVAQILEKSGGIDILVNNAGITKDGLLFGMKAEDWDLVLKVNLYSMFYISKPIVRAMVKKKIKGSIINMASVVGIQGNAGQANYVTSKSGAIGFTKTLAREFGSRGVRANAIAPGFIVTPMTDKLNDKQKEAIVAQIPMQELGQPEDIANMALFLGSDLSRYVTGQVMSVDGGMAM</sequence>
<dbReference type="GO" id="GO:0004316">
    <property type="term" value="F:3-oxoacyl-[acyl-carrier-protein] reductase (NADPH) activity"/>
    <property type="evidence" value="ECO:0007669"/>
    <property type="project" value="UniProtKB-UniRule"/>
</dbReference>
<dbReference type="NCBIfam" id="NF009466">
    <property type="entry name" value="PRK12826.1-2"/>
    <property type="match status" value="1"/>
</dbReference>
<dbReference type="EMBL" id="JACHGJ010000002">
    <property type="protein sequence ID" value="MBB6479541.1"/>
    <property type="molecule type" value="Genomic_DNA"/>
</dbReference>
<dbReference type="PROSITE" id="PS00061">
    <property type="entry name" value="ADH_SHORT"/>
    <property type="match status" value="1"/>
</dbReference>
<evidence type="ECO:0000313" key="6">
    <source>
        <dbReference type="EMBL" id="MBB6479541.1"/>
    </source>
</evidence>
<dbReference type="SUPFAM" id="SSF51735">
    <property type="entry name" value="NAD(P)-binding Rossmann-fold domains"/>
    <property type="match status" value="1"/>
</dbReference>
<dbReference type="InterPro" id="IPR002347">
    <property type="entry name" value="SDR_fam"/>
</dbReference>
<dbReference type="AlphaFoldDB" id="A0A841R851"/>
<keyword evidence="4 5" id="KW-0521">NADP</keyword>
<feature type="binding site" evidence="4">
    <location>
        <begin position="155"/>
        <end position="159"/>
    </location>
    <ligand>
        <name>NADP(+)</name>
        <dbReference type="ChEBI" id="CHEBI:58349"/>
    </ligand>
</feature>
<dbReference type="GO" id="GO:0051287">
    <property type="term" value="F:NAD binding"/>
    <property type="evidence" value="ECO:0007669"/>
    <property type="project" value="UniProtKB-UniRule"/>
</dbReference>
<feature type="active site" description="Proton acceptor" evidence="3">
    <location>
        <position position="155"/>
    </location>
</feature>
<accession>A0A841R851</accession>
<keyword evidence="2 5" id="KW-0560">Oxidoreductase</keyword>
<evidence type="ECO:0000256" key="5">
    <source>
        <dbReference type="RuleBase" id="RU366074"/>
    </source>
</evidence>
<dbReference type="InterPro" id="IPR050259">
    <property type="entry name" value="SDR"/>
</dbReference>
<proteinExistence type="inferred from homology"/>
<name>A0A841R851_9SPIO</name>
<dbReference type="InterPro" id="IPR036291">
    <property type="entry name" value="NAD(P)-bd_dom_sf"/>
</dbReference>
<keyword evidence="5" id="KW-0443">Lipid metabolism</keyword>
<evidence type="ECO:0000256" key="4">
    <source>
        <dbReference type="PIRSR" id="PIRSR611284-2"/>
    </source>
</evidence>
<dbReference type="GO" id="GO:0006633">
    <property type="term" value="P:fatty acid biosynthetic process"/>
    <property type="evidence" value="ECO:0007669"/>
    <property type="project" value="UniProtKB-UniPathway"/>
</dbReference>
<dbReference type="NCBIfam" id="TIGR01830">
    <property type="entry name" value="3oxo_ACP_reduc"/>
    <property type="match status" value="1"/>
</dbReference>
<comment type="pathway">
    <text evidence="5">Lipid metabolism; fatty acid biosynthesis.</text>
</comment>
<dbReference type="InterPro" id="IPR020904">
    <property type="entry name" value="Sc_DH/Rdtase_CS"/>
</dbReference>
<comment type="similarity">
    <text evidence="1 5">Belongs to the short-chain dehydrogenases/reductases (SDR) family.</text>
</comment>
<dbReference type="PRINTS" id="PR00080">
    <property type="entry name" value="SDRFAMILY"/>
</dbReference>
<keyword evidence="5" id="KW-0444">Lipid biosynthesis</keyword>
<dbReference type="PRINTS" id="PR00081">
    <property type="entry name" value="GDHRDH"/>
</dbReference>
<dbReference type="FunFam" id="3.40.50.720:FF:000173">
    <property type="entry name" value="3-oxoacyl-[acyl-carrier protein] reductase"/>
    <property type="match status" value="1"/>
</dbReference>